<reference evidence="2 3" key="1">
    <citation type="submission" date="2019-02" db="EMBL/GenBank/DDBJ databases">
        <title>Deep-cultivation of Planctomycetes and their phenomic and genomic characterization uncovers novel biology.</title>
        <authorList>
            <person name="Wiegand S."/>
            <person name="Jogler M."/>
            <person name="Boedeker C."/>
            <person name="Pinto D."/>
            <person name="Vollmers J."/>
            <person name="Rivas-Marin E."/>
            <person name="Kohn T."/>
            <person name="Peeters S.H."/>
            <person name="Heuer A."/>
            <person name="Rast P."/>
            <person name="Oberbeckmann S."/>
            <person name="Bunk B."/>
            <person name="Jeske O."/>
            <person name="Meyerdierks A."/>
            <person name="Storesund J.E."/>
            <person name="Kallscheuer N."/>
            <person name="Luecker S."/>
            <person name="Lage O.M."/>
            <person name="Pohl T."/>
            <person name="Merkel B.J."/>
            <person name="Hornburger P."/>
            <person name="Mueller R.-W."/>
            <person name="Bruemmer F."/>
            <person name="Labrenz M."/>
            <person name="Spormann A.M."/>
            <person name="Op den Camp H."/>
            <person name="Overmann J."/>
            <person name="Amann R."/>
            <person name="Jetten M.S.M."/>
            <person name="Mascher T."/>
            <person name="Medema M.H."/>
            <person name="Devos D.P."/>
            <person name="Kaster A.-K."/>
            <person name="Ovreas L."/>
            <person name="Rohde M."/>
            <person name="Galperin M.Y."/>
            <person name="Jogler C."/>
        </authorList>
    </citation>
    <scope>NUCLEOTIDE SEQUENCE [LARGE SCALE GENOMIC DNA]</scope>
    <source>
        <strain evidence="2 3">ETA_A8</strain>
    </source>
</reference>
<organism evidence="2 3">
    <name type="scientific">Anatilimnocola aggregata</name>
    <dbReference type="NCBI Taxonomy" id="2528021"/>
    <lineage>
        <taxon>Bacteria</taxon>
        <taxon>Pseudomonadati</taxon>
        <taxon>Planctomycetota</taxon>
        <taxon>Planctomycetia</taxon>
        <taxon>Pirellulales</taxon>
        <taxon>Pirellulaceae</taxon>
        <taxon>Anatilimnocola</taxon>
    </lineage>
</organism>
<protein>
    <submittedName>
        <fullName evidence="2">Uncharacterized protein</fullName>
    </submittedName>
</protein>
<accession>A0A517YK12</accession>
<proteinExistence type="predicted"/>
<evidence type="ECO:0000313" key="2">
    <source>
        <dbReference type="EMBL" id="QDU30552.1"/>
    </source>
</evidence>
<keyword evidence="1" id="KW-1133">Transmembrane helix</keyword>
<dbReference type="Proteomes" id="UP000315017">
    <property type="component" value="Chromosome"/>
</dbReference>
<dbReference type="AlphaFoldDB" id="A0A517YK12"/>
<evidence type="ECO:0000256" key="1">
    <source>
        <dbReference type="SAM" id="Phobius"/>
    </source>
</evidence>
<evidence type="ECO:0000313" key="3">
    <source>
        <dbReference type="Proteomes" id="UP000315017"/>
    </source>
</evidence>
<keyword evidence="3" id="KW-1185">Reference proteome</keyword>
<gene>
    <name evidence="2" type="ORF">ETAA8_56980</name>
</gene>
<dbReference type="EMBL" id="CP036274">
    <property type="protein sequence ID" value="QDU30552.1"/>
    <property type="molecule type" value="Genomic_DNA"/>
</dbReference>
<keyword evidence="1" id="KW-0812">Transmembrane</keyword>
<name>A0A517YK12_9BACT</name>
<dbReference type="KEGG" id="aagg:ETAA8_56980"/>
<sequence length="466" mass="51333">MPKLQHPRGLRGIYPPMRYRWLFIAVLIVVGGGLGIRQFIAHNRAKERLQAWQAEQEREQRLDRPVKISFGASVELTTWLDEWSQQTGIKATFVESAPVSGFGNPMVGPVCYDGSHHIALDLPQLPAREALRAFAAYCNCSWHLDQRGDLSVYASADEAPLVTRTYLLPAQLNENQQEDFADVFAYAPASDSWDVVGGRGGKVLTPGTLTVVHHADAQQQINTFYRALVPLLEQSSELTPAAWLVDDPRLQPVPICENPAAFARLLTALQQKVSFNVVDMPAQDFANKIGEKLGVPVNIDPLTGPFYATTVTLRLNNISLRSLLDILLRERNLAYVPIASGQALLITNEDQLQEQRYLTTCAYQVHDLASTAIGEPDLDPLAELIVTTIETDAWEDVGGTGSINYVSDSPLLVIATTLHNHQRIQGLLAALRKAKLVPLPVGSKRTHPKRGLDLRGLPFSIVPIVG</sequence>
<keyword evidence="1" id="KW-0472">Membrane</keyword>
<feature type="transmembrane region" description="Helical" evidence="1">
    <location>
        <begin position="21"/>
        <end position="40"/>
    </location>
</feature>